<dbReference type="InterPro" id="IPR054347">
    <property type="entry name" value="TOTE_primase"/>
</dbReference>
<dbReference type="EMBL" id="FQZM01000035">
    <property type="protein sequence ID" value="SHJ46178.1"/>
    <property type="molecule type" value="Genomic_DNA"/>
</dbReference>
<dbReference type="CDD" id="cd00525">
    <property type="entry name" value="AE_Prim_S_like"/>
    <property type="match status" value="1"/>
</dbReference>
<dbReference type="AlphaFoldDB" id="A0A1M6JHF8"/>
<dbReference type="OrthoDB" id="9802848at2"/>
<keyword evidence="3" id="KW-1185">Reference proteome</keyword>
<organism evidence="2 3">
    <name type="scientific">Desulfofundulus thermosubterraneus DSM 16057</name>
    <dbReference type="NCBI Taxonomy" id="1121432"/>
    <lineage>
        <taxon>Bacteria</taxon>
        <taxon>Bacillati</taxon>
        <taxon>Bacillota</taxon>
        <taxon>Clostridia</taxon>
        <taxon>Eubacteriales</taxon>
        <taxon>Peptococcaceae</taxon>
        <taxon>Desulfofundulus</taxon>
    </lineage>
</organism>
<dbReference type="Pfam" id="PF13148">
    <property type="entry name" value="DUF3987"/>
    <property type="match status" value="1"/>
</dbReference>
<gene>
    <name evidence="2" type="ORF">SAMN02745219_02622</name>
</gene>
<protein>
    <recommendedName>
        <fullName evidence="1">TOTE conflict system primase domain-containing protein</fullName>
    </recommendedName>
</protein>
<reference evidence="3" key="1">
    <citation type="submission" date="2016-11" db="EMBL/GenBank/DDBJ databases">
        <authorList>
            <person name="Varghese N."/>
            <person name="Submissions S."/>
        </authorList>
    </citation>
    <scope>NUCLEOTIDE SEQUENCE [LARGE SCALE GENOMIC DNA]</scope>
    <source>
        <strain evidence="3">DSM 16057</strain>
    </source>
</reference>
<proteinExistence type="predicted"/>
<sequence length="822" mass="91384">MPSKPSKELAVLAVNFDNLFKGREDARGVLAPDGKIECVRGDWSVTHLMAHLEGRENLAVYPVTDDGTCRWACADFDNKDDPESTLDRAKLLRNALSEVGITSWLERSKSKGHHVWVFFAGEIPASLARALVSAALNCAGIPPGVGKGTLVEVFPKQEKLSPGQVGNCVNLPYFGPDAAGGRRVVMDDEGNVMTAEEFASAALKNRVTVEAAKTALGKLLEKLENRRKGFDSGMPGKAGEAALSLETTASLVNLLAPHWKPPHRHHLALGLAGLLAKRGFARRTAEALMQKIAHEAKDEEPDDRVTAVRNTYRKLADGEEVAGVSYLAERLPPETLRELLRVLNPEKAGETPDPEEDIKIVDDDTPAFLAKPPVRGLLKEITDYFALSTDANLEIRMAAALCLLSLLIGRRVWLQEGRRRTYPNLWVFVIGPSSDTRKSTLQHLCRELWEEIVKDETVAAHMFPERGEYEQVDTGIKDDEKPNGRLAMKEPIWDDDFSPEALSHKLALITAVCRYTVGMVFTDEAALHLEALQKKDYLSGTLGQMLKLYDCPRRTGFERRQGGKRAPYRIENVFVNWFLVTTPQTLTAAATDQIKYSGFFQRCCLVPAGPREKEPEDFQPPVPEEVTQALVEKLKRVAMAGPAGTSFSDEAREVYLKFARELRKFRQENGNLLEAELLARLDTITKKLALIMEVAKMAEEGEIGTGGEFFFDPVCTEIKISREAVEQAIGLARYFWKATAFVAENWLSTSEFMAERRIVMDALQREGGSCSKSVLLRRTKLPVKKLDDILATLVARKEIVIEKTSYSRGTKGGRTKQNIRLL</sequence>
<accession>A0A1M6JHF8</accession>
<dbReference type="Proteomes" id="UP000184529">
    <property type="component" value="Unassembled WGS sequence"/>
</dbReference>
<evidence type="ECO:0000259" key="1">
    <source>
        <dbReference type="Pfam" id="PF22548"/>
    </source>
</evidence>
<feature type="domain" description="TOTE conflict system primase" evidence="1">
    <location>
        <begin position="47"/>
        <end position="194"/>
    </location>
</feature>
<dbReference type="RefSeq" id="WP_072870248.1">
    <property type="nucleotide sequence ID" value="NZ_FQZM01000035.1"/>
</dbReference>
<evidence type="ECO:0000313" key="2">
    <source>
        <dbReference type="EMBL" id="SHJ46178.1"/>
    </source>
</evidence>
<evidence type="ECO:0000313" key="3">
    <source>
        <dbReference type="Proteomes" id="UP000184529"/>
    </source>
</evidence>
<dbReference type="STRING" id="1121432.SAMN02745219_02622"/>
<dbReference type="InterPro" id="IPR025048">
    <property type="entry name" value="DUF3987"/>
</dbReference>
<name>A0A1M6JHF8_9FIRM</name>
<dbReference type="Pfam" id="PF22548">
    <property type="entry name" value="AEP-TOTE"/>
    <property type="match status" value="1"/>
</dbReference>